<comment type="caution">
    <text evidence="2">The sequence shown here is derived from an EMBL/GenBank/DDBJ whole genome shotgun (WGS) entry which is preliminary data.</text>
</comment>
<reference evidence="2 3" key="1">
    <citation type="submission" date="2017-03" db="EMBL/GenBank/DDBJ databases">
        <title>Genome analysis of Rhizobial strains effectives or ineffectives for nitrogen fixation isolated from bean seeds.</title>
        <authorList>
            <person name="Peralta H."/>
            <person name="Aguilar-Vera A."/>
            <person name="Mora Y."/>
            <person name="Vargas-Lagunas C."/>
            <person name="Girard L."/>
            <person name="Mora J."/>
        </authorList>
    </citation>
    <scope>NUCLEOTIDE SEQUENCE [LARGE SCALE GENOMIC DNA]</scope>
    <source>
        <strain evidence="2 3">CCGM5</strain>
    </source>
</reference>
<sequence length="258" mass="29637">MREPKISIITVVFNNEATIADTIESVRAQNYPNMEYIVVDGLSKDRTLDRINERREVITRLVSEEDFGIYDAMNKGISLATGDVIGFINGDDFYMPGALAKVAEAFRDPALEACYGDLCYVRQDDTSTIVRDWRSSPFVPRAFEKGWCPPHPTFFVRREVYKRLGSFDLCYRIAADVELMMRFLERHRIKSKYLPGIMVKMRMGGTTNRSWKNILQQNKEVLLALETHGLKASPVHFFSRKLVSRGMQVLRAALLKVR</sequence>
<dbReference type="PANTHER" id="PTHR22916">
    <property type="entry name" value="GLYCOSYLTRANSFERASE"/>
    <property type="match status" value="1"/>
</dbReference>
<dbReference type="InterPro" id="IPR029044">
    <property type="entry name" value="Nucleotide-diphossugar_trans"/>
</dbReference>
<dbReference type="Proteomes" id="UP000256748">
    <property type="component" value="Unassembled WGS sequence"/>
</dbReference>
<dbReference type="PANTHER" id="PTHR22916:SF3">
    <property type="entry name" value="UDP-GLCNAC:BETAGAL BETA-1,3-N-ACETYLGLUCOSAMINYLTRANSFERASE-LIKE PROTEIN 1"/>
    <property type="match status" value="1"/>
</dbReference>
<evidence type="ECO:0000313" key="2">
    <source>
        <dbReference type="EMBL" id="RFB99707.1"/>
    </source>
</evidence>
<dbReference type="RefSeq" id="WP_064836835.1">
    <property type="nucleotide sequence ID" value="NZ_KZ859521.1"/>
</dbReference>
<protein>
    <submittedName>
        <fullName evidence="2">Glycosyltransferase</fullName>
    </submittedName>
</protein>
<dbReference type="Pfam" id="PF00535">
    <property type="entry name" value="Glycos_transf_2"/>
    <property type="match status" value="1"/>
</dbReference>
<dbReference type="EMBL" id="NAOO01000004">
    <property type="protein sequence ID" value="RFB99707.1"/>
    <property type="molecule type" value="Genomic_DNA"/>
</dbReference>
<feature type="domain" description="Glycosyltransferase 2-like" evidence="1">
    <location>
        <begin position="7"/>
        <end position="135"/>
    </location>
</feature>
<dbReference type="SUPFAM" id="SSF53448">
    <property type="entry name" value="Nucleotide-diphospho-sugar transferases"/>
    <property type="match status" value="1"/>
</dbReference>
<accession>A0A3E1BWX6</accession>
<name>A0A3E1BWX6_RHILT</name>
<dbReference type="InterPro" id="IPR001173">
    <property type="entry name" value="Glyco_trans_2-like"/>
</dbReference>
<keyword evidence="2" id="KW-0808">Transferase</keyword>
<evidence type="ECO:0000259" key="1">
    <source>
        <dbReference type="Pfam" id="PF00535"/>
    </source>
</evidence>
<dbReference type="CDD" id="cd06433">
    <property type="entry name" value="GT_2_WfgS_like"/>
    <property type="match status" value="1"/>
</dbReference>
<dbReference type="GO" id="GO:0016758">
    <property type="term" value="F:hexosyltransferase activity"/>
    <property type="evidence" value="ECO:0007669"/>
    <property type="project" value="UniProtKB-ARBA"/>
</dbReference>
<organism evidence="2 3">
    <name type="scientific">Rhizobium leguminosarum bv. trifolii</name>
    <dbReference type="NCBI Taxonomy" id="386"/>
    <lineage>
        <taxon>Bacteria</taxon>
        <taxon>Pseudomonadati</taxon>
        <taxon>Pseudomonadota</taxon>
        <taxon>Alphaproteobacteria</taxon>
        <taxon>Hyphomicrobiales</taxon>
        <taxon>Rhizobiaceae</taxon>
        <taxon>Rhizobium/Agrobacterium group</taxon>
        <taxon>Rhizobium</taxon>
    </lineage>
</organism>
<dbReference type="Gene3D" id="3.90.550.10">
    <property type="entry name" value="Spore Coat Polysaccharide Biosynthesis Protein SpsA, Chain A"/>
    <property type="match status" value="1"/>
</dbReference>
<evidence type="ECO:0000313" key="3">
    <source>
        <dbReference type="Proteomes" id="UP000256748"/>
    </source>
</evidence>
<proteinExistence type="predicted"/>
<gene>
    <name evidence="2" type="ORF">B5K10_04090</name>
</gene>
<dbReference type="AlphaFoldDB" id="A0A3E1BWX6"/>